<dbReference type="GO" id="GO:0016020">
    <property type="term" value="C:membrane"/>
    <property type="evidence" value="ECO:0007669"/>
    <property type="project" value="TreeGrafter"/>
</dbReference>
<dbReference type="InterPro" id="IPR008254">
    <property type="entry name" value="Flavodoxin/NO_synth"/>
</dbReference>
<organism evidence="3 4">
    <name type="scientific">Rhodocollybia butyracea</name>
    <dbReference type="NCBI Taxonomy" id="206335"/>
    <lineage>
        <taxon>Eukaryota</taxon>
        <taxon>Fungi</taxon>
        <taxon>Dikarya</taxon>
        <taxon>Basidiomycota</taxon>
        <taxon>Agaricomycotina</taxon>
        <taxon>Agaricomycetes</taxon>
        <taxon>Agaricomycetidae</taxon>
        <taxon>Agaricales</taxon>
        <taxon>Marasmiineae</taxon>
        <taxon>Omphalotaceae</taxon>
        <taxon>Rhodocollybia</taxon>
    </lineage>
</organism>
<dbReference type="GO" id="GO:0003955">
    <property type="term" value="F:NAD(P)H dehydrogenase (quinone) activity"/>
    <property type="evidence" value="ECO:0007669"/>
    <property type="project" value="InterPro"/>
</dbReference>
<sequence length="202" mass="21491">MAPKVAIVIYSMYGHIAKMAEAVKGGVEAAGGSATILQIPETLPQEVLDKMHATAKPDYPILAVDQMPQYDAFIFGIPTRYGNMPAQWKTFWDSTGQLWGSGALAGKYAAAFVSTAGPGGGQEATIMNSMSTFAHHGLIFVPLGYSHCFAQISNLDEVHGGSPWGAGTYASSTGARQPTPLELEIATIQGKEFYNVVSKVKF</sequence>
<dbReference type="PANTHER" id="PTHR30546:SF23">
    <property type="entry name" value="FLAVOPROTEIN-LIKE PROTEIN YCP4-RELATED"/>
    <property type="match status" value="1"/>
</dbReference>
<evidence type="ECO:0000256" key="1">
    <source>
        <dbReference type="ARBA" id="ARBA00006961"/>
    </source>
</evidence>
<dbReference type="Gene3D" id="3.40.50.360">
    <property type="match status" value="1"/>
</dbReference>
<name>A0A9P5P9Z7_9AGAR</name>
<comment type="similarity">
    <text evidence="1">Belongs to the WrbA family.</text>
</comment>
<gene>
    <name evidence="3" type="ORF">BDP27DRAFT_1240922</name>
</gene>
<dbReference type="Proteomes" id="UP000772434">
    <property type="component" value="Unassembled WGS sequence"/>
</dbReference>
<dbReference type="InterPro" id="IPR010089">
    <property type="entry name" value="Flavoprotein_WrbA-like"/>
</dbReference>
<feature type="domain" description="Flavodoxin-like" evidence="2">
    <location>
        <begin position="5"/>
        <end position="193"/>
    </location>
</feature>
<dbReference type="InterPro" id="IPR029039">
    <property type="entry name" value="Flavoprotein-like_sf"/>
</dbReference>
<dbReference type="NCBIfam" id="NF002999">
    <property type="entry name" value="PRK03767.1"/>
    <property type="match status" value="1"/>
</dbReference>
<dbReference type="Pfam" id="PF03358">
    <property type="entry name" value="FMN_red"/>
    <property type="match status" value="1"/>
</dbReference>
<dbReference type="GO" id="GO:0010181">
    <property type="term" value="F:FMN binding"/>
    <property type="evidence" value="ECO:0007669"/>
    <property type="project" value="InterPro"/>
</dbReference>
<evidence type="ECO:0000313" key="4">
    <source>
        <dbReference type="Proteomes" id="UP000772434"/>
    </source>
</evidence>
<evidence type="ECO:0000313" key="3">
    <source>
        <dbReference type="EMBL" id="KAF9058475.1"/>
    </source>
</evidence>
<reference evidence="3" key="1">
    <citation type="submission" date="2020-11" db="EMBL/GenBank/DDBJ databases">
        <authorList>
            <consortium name="DOE Joint Genome Institute"/>
            <person name="Ahrendt S."/>
            <person name="Riley R."/>
            <person name="Andreopoulos W."/>
            <person name="Labutti K."/>
            <person name="Pangilinan J."/>
            <person name="Ruiz-Duenas F.J."/>
            <person name="Barrasa J.M."/>
            <person name="Sanchez-Garcia M."/>
            <person name="Camarero S."/>
            <person name="Miyauchi S."/>
            <person name="Serrano A."/>
            <person name="Linde D."/>
            <person name="Babiker R."/>
            <person name="Drula E."/>
            <person name="Ayuso-Fernandez I."/>
            <person name="Pacheco R."/>
            <person name="Padilla G."/>
            <person name="Ferreira P."/>
            <person name="Barriuso J."/>
            <person name="Kellner H."/>
            <person name="Castanera R."/>
            <person name="Alfaro M."/>
            <person name="Ramirez L."/>
            <person name="Pisabarro A.G."/>
            <person name="Kuo A."/>
            <person name="Tritt A."/>
            <person name="Lipzen A."/>
            <person name="He G."/>
            <person name="Yan M."/>
            <person name="Ng V."/>
            <person name="Cullen D."/>
            <person name="Martin F."/>
            <person name="Rosso M.-N."/>
            <person name="Henrissat B."/>
            <person name="Hibbett D."/>
            <person name="Martinez A.T."/>
            <person name="Grigoriev I.V."/>
        </authorList>
    </citation>
    <scope>NUCLEOTIDE SEQUENCE</scope>
    <source>
        <strain evidence="3">AH 40177</strain>
    </source>
</reference>
<dbReference type="InterPro" id="IPR005025">
    <property type="entry name" value="FMN_Rdtase-like_dom"/>
</dbReference>
<dbReference type="PROSITE" id="PS50902">
    <property type="entry name" value="FLAVODOXIN_LIKE"/>
    <property type="match status" value="1"/>
</dbReference>
<dbReference type="OrthoDB" id="504689at2759"/>
<dbReference type="NCBIfam" id="TIGR01755">
    <property type="entry name" value="flav_wrbA"/>
    <property type="match status" value="1"/>
</dbReference>
<dbReference type="EMBL" id="JADNRY010000375">
    <property type="protein sequence ID" value="KAF9058475.1"/>
    <property type="molecule type" value="Genomic_DNA"/>
</dbReference>
<dbReference type="AlphaFoldDB" id="A0A9P5P9Z7"/>
<dbReference type="PANTHER" id="PTHR30546">
    <property type="entry name" value="FLAVODOXIN-RELATED PROTEIN WRBA-RELATED"/>
    <property type="match status" value="1"/>
</dbReference>
<keyword evidence="4" id="KW-1185">Reference proteome</keyword>
<proteinExistence type="inferred from homology"/>
<dbReference type="SUPFAM" id="SSF52218">
    <property type="entry name" value="Flavoproteins"/>
    <property type="match status" value="1"/>
</dbReference>
<dbReference type="FunFam" id="3.40.50.360:FF:000001">
    <property type="entry name" value="NAD(P)H dehydrogenase (Quinone) FQR1-like"/>
    <property type="match status" value="1"/>
</dbReference>
<protein>
    <submittedName>
        <fullName evidence="3">1,4-benzoquinone reductase</fullName>
    </submittedName>
</protein>
<accession>A0A9P5P9Z7</accession>
<evidence type="ECO:0000259" key="2">
    <source>
        <dbReference type="PROSITE" id="PS50902"/>
    </source>
</evidence>
<comment type="caution">
    <text evidence="3">The sequence shown here is derived from an EMBL/GenBank/DDBJ whole genome shotgun (WGS) entry which is preliminary data.</text>
</comment>